<dbReference type="EMBL" id="BAAAVV010000008">
    <property type="protein sequence ID" value="GAA3176838.1"/>
    <property type="molecule type" value="Genomic_DNA"/>
</dbReference>
<reference evidence="2" key="1">
    <citation type="journal article" date="2019" name="Int. J. Syst. Evol. Microbiol.">
        <title>The Global Catalogue of Microorganisms (GCM) 10K type strain sequencing project: providing services to taxonomists for standard genome sequencing and annotation.</title>
        <authorList>
            <consortium name="The Broad Institute Genomics Platform"/>
            <consortium name="The Broad Institute Genome Sequencing Center for Infectious Disease"/>
            <person name="Wu L."/>
            <person name="Ma J."/>
        </authorList>
    </citation>
    <scope>NUCLEOTIDE SEQUENCE [LARGE SCALE GENOMIC DNA]</scope>
    <source>
        <strain evidence="2">JCM 15614</strain>
    </source>
</reference>
<sequence length="79" mass="8904">MVPNRFFSDISVFLLRGSGWAGAAPVGEECRRAGRRESGERRIPDDRNHVFARRLRGPVEQDESVDTYTHGHAEPVARV</sequence>
<gene>
    <name evidence="1" type="ORF">GCM10010531_33180</name>
</gene>
<organism evidence="1 2">
    <name type="scientific">Blastococcus jejuensis</name>
    <dbReference type="NCBI Taxonomy" id="351224"/>
    <lineage>
        <taxon>Bacteria</taxon>
        <taxon>Bacillati</taxon>
        <taxon>Actinomycetota</taxon>
        <taxon>Actinomycetes</taxon>
        <taxon>Geodermatophilales</taxon>
        <taxon>Geodermatophilaceae</taxon>
        <taxon>Blastococcus</taxon>
    </lineage>
</organism>
<evidence type="ECO:0000313" key="1">
    <source>
        <dbReference type="EMBL" id="GAA3176838.1"/>
    </source>
</evidence>
<protein>
    <recommendedName>
        <fullName evidence="3">Secreted protein</fullName>
    </recommendedName>
</protein>
<keyword evidence="2" id="KW-1185">Reference proteome</keyword>
<name>A0ABP6PF58_9ACTN</name>
<proteinExistence type="predicted"/>
<dbReference type="Proteomes" id="UP001499924">
    <property type="component" value="Unassembled WGS sequence"/>
</dbReference>
<comment type="caution">
    <text evidence="1">The sequence shown here is derived from an EMBL/GenBank/DDBJ whole genome shotgun (WGS) entry which is preliminary data.</text>
</comment>
<accession>A0ABP6PF58</accession>
<evidence type="ECO:0000313" key="2">
    <source>
        <dbReference type="Proteomes" id="UP001499924"/>
    </source>
</evidence>
<evidence type="ECO:0008006" key="3">
    <source>
        <dbReference type="Google" id="ProtNLM"/>
    </source>
</evidence>